<sequence length="262" mass="29348">MALRGEGLPDSGAVIDKAAYQEWQTEVVAAFYEEGRRCTELFPQTGAPAVLRKRKFILYALDASGRTASLVESMSEDLPEKEPLMMFHVGSHTLDYVKRGLKDGVFSYPACDLGGLSNYPQKLGEAAEYVGEPLEVKKNSNLYEHSRSICQQWRILAEVNLPETFEADLQTWLATAIMALGGDVQLRFWAPPEEHRVVATAADVRTRTGQYYTRIFNGGDERYAENSDATDLFCGVWKTGITPNLNSKNLRTEYRPYDPSST</sequence>
<proteinExistence type="predicted"/>
<reference evidence="1" key="1">
    <citation type="submission" date="2021-02" db="EMBL/GenBank/DDBJ databases">
        <authorList>
            <person name="Dougan E. K."/>
            <person name="Rhodes N."/>
            <person name="Thang M."/>
            <person name="Chan C."/>
        </authorList>
    </citation>
    <scope>NUCLEOTIDE SEQUENCE</scope>
</reference>
<name>A0A812HE60_9DINO</name>
<protein>
    <submittedName>
        <fullName evidence="1">Uncharacterized protein</fullName>
    </submittedName>
</protein>
<accession>A0A812HE60</accession>
<evidence type="ECO:0000313" key="1">
    <source>
        <dbReference type="EMBL" id="CAE6945861.1"/>
    </source>
</evidence>
<dbReference type="OrthoDB" id="424370at2759"/>
<keyword evidence="2" id="KW-1185">Reference proteome</keyword>
<gene>
    <name evidence="1" type="ORF">SNAT2548_LOCUS1389</name>
</gene>
<organism evidence="1 2">
    <name type="scientific">Symbiodinium natans</name>
    <dbReference type="NCBI Taxonomy" id="878477"/>
    <lineage>
        <taxon>Eukaryota</taxon>
        <taxon>Sar</taxon>
        <taxon>Alveolata</taxon>
        <taxon>Dinophyceae</taxon>
        <taxon>Suessiales</taxon>
        <taxon>Symbiodiniaceae</taxon>
        <taxon>Symbiodinium</taxon>
    </lineage>
</organism>
<evidence type="ECO:0000313" key="2">
    <source>
        <dbReference type="Proteomes" id="UP000604046"/>
    </source>
</evidence>
<dbReference type="AlphaFoldDB" id="A0A812HE60"/>
<dbReference type="EMBL" id="CAJNDS010000076">
    <property type="protein sequence ID" value="CAE6945861.1"/>
    <property type="molecule type" value="Genomic_DNA"/>
</dbReference>
<dbReference type="Proteomes" id="UP000604046">
    <property type="component" value="Unassembled WGS sequence"/>
</dbReference>
<comment type="caution">
    <text evidence="1">The sequence shown here is derived from an EMBL/GenBank/DDBJ whole genome shotgun (WGS) entry which is preliminary data.</text>
</comment>